<evidence type="ECO:0000313" key="1">
    <source>
        <dbReference type="EMBL" id="KAK7686404.1"/>
    </source>
</evidence>
<proteinExistence type="predicted"/>
<comment type="caution">
    <text evidence="1">The sequence shown here is derived from an EMBL/GenBank/DDBJ whole genome shotgun (WGS) entry which is preliminary data.</text>
</comment>
<dbReference type="Proteomes" id="UP001385951">
    <property type="component" value="Unassembled WGS sequence"/>
</dbReference>
<protein>
    <submittedName>
        <fullName evidence="1">Uncharacterized protein</fullName>
    </submittedName>
</protein>
<dbReference type="Gene3D" id="3.40.50.2020">
    <property type="match status" value="1"/>
</dbReference>
<reference evidence="1 2" key="1">
    <citation type="submission" date="2022-09" db="EMBL/GenBank/DDBJ databases">
        <authorList>
            <person name="Palmer J.M."/>
        </authorList>
    </citation>
    <scope>NUCLEOTIDE SEQUENCE [LARGE SCALE GENOMIC DNA]</scope>
    <source>
        <strain evidence="1 2">DSM 7382</strain>
    </source>
</reference>
<name>A0AAW0G4X8_9APHY</name>
<dbReference type="InterPro" id="IPR029057">
    <property type="entry name" value="PRTase-like"/>
</dbReference>
<sequence>MSGEPEHLHLTYNDIHKIIEASSKKIGDEFKPDIFIAIGSYSPSVPFPRYV</sequence>
<dbReference type="AlphaFoldDB" id="A0AAW0G4X8"/>
<organism evidence="1 2">
    <name type="scientific">Cerrena zonata</name>
    <dbReference type="NCBI Taxonomy" id="2478898"/>
    <lineage>
        <taxon>Eukaryota</taxon>
        <taxon>Fungi</taxon>
        <taxon>Dikarya</taxon>
        <taxon>Basidiomycota</taxon>
        <taxon>Agaricomycotina</taxon>
        <taxon>Agaricomycetes</taxon>
        <taxon>Polyporales</taxon>
        <taxon>Cerrenaceae</taxon>
        <taxon>Cerrena</taxon>
    </lineage>
</organism>
<gene>
    <name evidence="1" type="ORF">QCA50_010628</name>
</gene>
<evidence type="ECO:0000313" key="2">
    <source>
        <dbReference type="Proteomes" id="UP001385951"/>
    </source>
</evidence>
<keyword evidence="2" id="KW-1185">Reference proteome</keyword>
<dbReference type="EMBL" id="JASBNA010000017">
    <property type="protein sequence ID" value="KAK7686404.1"/>
    <property type="molecule type" value="Genomic_DNA"/>
</dbReference>
<accession>A0AAW0G4X8</accession>